<feature type="domain" description="Helix-hairpin-helix DNA-binding motif class 1" evidence="2">
    <location>
        <begin position="150"/>
        <end position="169"/>
    </location>
</feature>
<dbReference type="SUPFAM" id="SSF47781">
    <property type="entry name" value="RuvA domain 2-like"/>
    <property type="match status" value="1"/>
</dbReference>
<dbReference type="GO" id="GO:0003677">
    <property type="term" value="F:DNA binding"/>
    <property type="evidence" value="ECO:0007669"/>
    <property type="project" value="InterPro"/>
</dbReference>
<feature type="domain" description="Helix-hairpin-helix DNA-binding motif class 1" evidence="2">
    <location>
        <begin position="180"/>
        <end position="199"/>
    </location>
</feature>
<name>A0A2H0XZL5_UNCSA</name>
<protein>
    <submittedName>
        <fullName evidence="3">Competence protein ComEA</fullName>
    </submittedName>
</protein>
<keyword evidence="1" id="KW-1133">Transmembrane helix</keyword>
<dbReference type="EMBL" id="PEYM01000053">
    <property type="protein sequence ID" value="PIS30573.1"/>
    <property type="molecule type" value="Genomic_DNA"/>
</dbReference>
<dbReference type="InterPro" id="IPR004509">
    <property type="entry name" value="Competence_ComEA_HhH"/>
</dbReference>
<evidence type="ECO:0000256" key="1">
    <source>
        <dbReference type="SAM" id="Phobius"/>
    </source>
</evidence>
<proteinExistence type="predicted"/>
<dbReference type="InterPro" id="IPR003583">
    <property type="entry name" value="Hlx-hairpin-Hlx_DNA-bd_motif"/>
</dbReference>
<dbReference type="Proteomes" id="UP000231343">
    <property type="component" value="Unassembled WGS sequence"/>
</dbReference>
<dbReference type="InterPro" id="IPR051675">
    <property type="entry name" value="Endo/Exo/Phosphatase_dom_1"/>
</dbReference>
<gene>
    <name evidence="3" type="ORF">COT42_02730</name>
</gene>
<feature type="transmembrane region" description="Helical" evidence="1">
    <location>
        <begin position="12"/>
        <end position="29"/>
    </location>
</feature>
<dbReference type="Gene3D" id="3.10.560.10">
    <property type="entry name" value="Outer membrane lipoprotein wza domain like"/>
    <property type="match status" value="1"/>
</dbReference>
<dbReference type="GO" id="GO:0015628">
    <property type="term" value="P:protein secretion by the type II secretion system"/>
    <property type="evidence" value="ECO:0007669"/>
    <property type="project" value="TreeGrafter"/>
</dbReference>
<dbReference type="AlphaFoldDB" id="A0A2H0XZL5"/>
<accession>A0A2H0XZL5</accession>
<evidence type="ECO:0000313" key="4">
    <source>
        <dbReference type="Proteomes" id="UP000231343"/>
    </source>
</evidence>
<dbReference type="InterPro" id="IPR019554">
    <property type="entry name" value="Soluble_ligand-bd"/>
</dbReference>
<comment type="caution">
    <text evidence="3">The sequence shown here is derived from an EMBL/GenBank/DDBJ whole genome shotgun (WGS) entry which is preliminary data.</text>
</comment>
<evidence type="ECO:0000313" key="3">
    <source>
        <dbReference type="EMBL" id="PIS30573.1"/>
    </source>
</evidence>
<dbReference type="Gene3D" id="1.10.150.310">
    <property type="entry name" value="Tex RuvX-like domain-like"/>
    <property type="match status" value="1"/>
</dbReference>
<keyword evidence="1" id="KW-0472">Membrane</keyword>
<organism evidence="3 4">
    <name type="scientific">Candidatus Saganbacteria bacterium CG08_land_8_20_14_0_20_45_16</name>
    <dbReference type="NCBI Taxonomy" id="2014293"/>
    <lineage>
        <taxon>Bacteria</taxon>
        <taxon>Bacillati</taxon>
        <taxon>Saganbacteria</taxon>
    </lineage>
</organism>
<dbReference type="GO" id="GO:0015627">
    <property type="term" value="C:type II protein secretion system complex"/>
    <property type="evidence" value="ECO:0007669"/>
    <property type="project" value="TreeGrafter"/>
</dbReference>
<dbReference type="PANTHER" id="PTHR21180:SF32">
    <property type="entry name" value="ENDONUCLEASE_EXONUCLEASE_PHOSPHATASE FAMILY DOMAIN-CONTAINING PROTEIN 1"/>
    <property type="match status" value="1"/>
</dbReference>
<dbReference type="NCBIfam" id="TIGR00426">
    <property type="entry name" value="competence protein ComEA helix-hairpin-helix repeat region"/>
    <property type="match status" value="1"/>
</dbReference>
<sequence>MLDDLTKEQKLMVLGLALLVFSGLIVTVFRRSFSSPAGEIVITETPGPKQAEPRPAGRVIVHVSGAVVEAGVYKLKFGDRVLAAVQAAGGESNLADLSKLNLAQVLKDGEQIIVPIKVRPEASQPAAQGGTRIVAPGQTGPVNINTADEKTLCEISGVGKTTAKKIIDYRTKNGLFVKIEDIMKVPSIGQGKFKKFKDEIVI</sequence>
<dbReference type="GO" id="GO:0006281">
    <property type="term" value="P:DNA repair"/>
    <property type="evidence" value="ECO:0007669"/>
    <property type="project" value="InterPro"/>
</dbReference>
<dbReference type="Pfam" id="PF10531">
    <property type="entry name" value="SLBB"/>
    <property type="match status" value="1"/>
</dbReference>
<reference evidence="3 4" key="1">
    <citation type="submission" date="2017-09" db="EMBL/GenBank/DDBJ databases">
        <title>Depth-based differentiation of microbial function through sediment-hosted aquifers and enrichment of novel symbionts in the deep terrestrial subsurface.</title>
        <authorList>
            <person name="Probst A.J."/>
            <person name="Ladd B."/>
            <person name="Jarett J.K."/>
            <person name="Geller-Mcgrath D.E."/>
            <person name="Sieber C.M."/>
            <person name="Emerson J.B."/>
            <person name="Anantharaman K."/>
            <person name="Thomas B.C."/>
            <person name="Malmstrom R."/>
            <person name="Stieglmeier M."/>
            <person name="Klingl A."/>
            <person name="Woyke T."/>
            <person name="Ryan C.M."/>
            <person name="Banfield J.F."/>
        </authorList>
    </citation>
    <scope>NUCLEOTIDE SEQUENCE [LARGE SCALE GENOMIC DNA]</scope>
    <source>
        <strain evidence="3">CG08_land_8_20_14_0_20_45_16</strain>
    </source>
</reference>
<keyword evidence="1" id="KW-0812">Transmembrane</keyword>
<evidence type="ECO:0000259" key="2">
    <source>
        <dbReference type="SMART" id="SM00278"/>
    </source>
</evidence>
<dbReference type="PANTHER" id="PTHR21180">
    <property type="entry name" value="ENDONUCLEASE/EXONUCLEASE/PHOSPHATASE FAMILY DOMAIN-CONTAINING PROTEIN 1"/>
    <property type="match status" value="1"/>
</dbReference>
<dbReference type="InterPro" id="IPR010994">
    <property type="entry name" value="RuvA_2-like"/>
</dbReference>
<dbReference type="SMART" id="SM00278">
    <property type="entry name" value="HhH1"/>
    <property type="match status" value="2"/>
</dbReference>
<dbReference type="Pfam" id="PF12836">
    <property type="entry name" value="HHH_3"/>
    <property type="match status" value="1"/>
</dbReference>